<dbReference type="FunFam" id="3.40.50.720:FF:000340">
    <property type="entry name" value="Succinyl-CoA synthetase subunit alpha"/>
    <property type="match status" value="1"/>
</dbReference>
<dbReference type="PRINTS" id="PR01798">
    <property type="entry name" value="SCOASYNTHASE"/>
</dbReference>
<dbReference type="GO" id="GO:0005739">
    <property type="term" value="C:mitochondrion"/>
    <property type="evidence" value="ECO:0007669"/>
    <property type="project" value="TreeGrafter"/>
</dbReference>
<dbReference type="Pfam" id="PF00549">
    <property type="entry name" value="Ligase_CoA"/>
    <property type="match status" value="2"/>
</dbReference>
<dbReference type="InterPro" id="IPR003781">
    <property type="entry name" value="CoA-bd"/>
</dbReference>
<dbReference type="PANTHER" id="PTHR11117:SF6">
    <property type="entry name" value="SYNTHETASE SUBUNIT ALPHA, PUTATIVE (AFU_ORTHOLOGUE AFUA_1G10830)-RELATED"/>
    <property type="match status" value="1"/>
</dbReference>
<name>A0A4S9D320_AURPU</name>
<dbReference type="Pfam" id="PF02629">
    <property type="entry name" value="CoA_binding"/>
    <property type="match status" value="1"/>
</dbReference>
<protein>
    <submittedName>
        <fullName evidence="2">Succinyl-CoA ligase subunit alpha</fullName>
    </submittedName>
</protein>
<dbReference type="Gene3D" id="3.40.50.720">
    <property type="entry name" value="NAD(P)-binding Rossmann-like Domain"/>
    <property type="match status" value="1"/>
</dbReference>
<dbReference type="Gene3D" id="3.40.50.261">
    <property type="entry name" value="Succinyl-CoA synthetase domains"/>
    <property type="match status" value="2"/>
</dbReference>
<dbReference type="InterPro" id="IPR036291">
    <property type="entry name" value="NAD(P)-bd_dom_sf"/>
</dbReference>
<dbReference type="EMBL" id="QZAS01000009">
    <property type="protein sequence ID" value="THX13737.1"/>
    <property type="molecule type" value="Genomic_DNA"/>
</dbReference>
<dbReference type="AlphaFoldDB" id="A0A4S9D320"/>
<keyword evidence="2" id="KW-0436">Ligase</keyword>
<feature type="domain" description="CoA-binding" evidence="1">
    <location>
        <begin position="35"/>
        <end position="130"/>
    </location>
</feature>
<dbReference type="PANTHER" id="PTHR11117">
    <property type="entry name" value="SUCCINYL-COA LIGASE SUBUNIT ALPHA"/>
    <property type="match status" value="1"/>
</dbReference>
<organism evidence="2">
    <name type="scientific">Aureobasidium pullulans</name>
    <name type="common">Black yeast</name>
    <name type="synonym">Pullularia pullulans</name>
    <dbReference type="NCBI Taxonomy" id="5580"/>
    <lineage>
        <taxon>Eukaryota</taxon>
        <taxon>Fungi</taxon>
        <taxon>Dikarya</taxon>
        <taxon>Ascomycota</taxon>
        <taxon>Pezizomycotina</taxon>
        <taxon>Dothideomycetes</taxon>
        <taxon>Dothideomycetidae</taxon>
        <taxon>Dothideales</taxon>
        <taxon>Saccotheciaceae</taxon>
        <taxon>Aureobasidium</taxon>
    </lineage>
</organism>
<dbReference type="GO" id="GO:0006099">
    <property type="term" value="P:tricarboxylic acid cycle"/>
    <property type="evidence" value="ECO:0007669"/>
    <property type="project" value="TreeGrafter"/>
</dbReference>
<evidence type="ECO:0000313" key="2">
    <source>
        <dbReference type="EMBL" id="THX13737.1"/>
    </source>
</evidence>
<dbReference type="GO" id="GO:0004775">
    <property type="term" value="F:succinate-CoA ligase (ADP-forming) activity"/>
    <property type="evidence" value="ECO:0007669"/>
    <property type="project" value="TreeGrafter"/>
</dbReference>
<dbReference type="SMART" id="SM00881">
    <property type="entry name" value="CoA_binding"/>
    <property type="match status" value="1"/>
</dbReference>
<dbReference type="FunFam" id="3.40.50.261:FF:000001">
    <property type="entry name" value="Succinate--CoA ligase [ADP-forming] subunit beta"/>
    <property type="match status" value="1"/>
</dbReference>
<accession>A0A4S9D320</accession>
<dbReference type="GO" id="GO:0004776">
    <property type="term" value="F:succinate-CoA ligase (GDP-forming) activity"/>
    <property type="evidence" value="ECO:0007669"/>
    <property type="project" value="TreeGrafter"/>
</dbReference>
<dbReference type="InterPro" id="IPR016102">
    <property type="entry name" value="Succinyl-CoA_synth-like"/>
</dbReference>
<dbReference type="FunFam" id="3.40.50.261:FF:000017">
    <property type="entry name" value="Succinyl-CoA synthetase subunit alpha"/>
    <property type="match status" value="1"/>
</dbReference>
<proteinExistence type="predicted"/>
<gene>
    <name evidence="2" type="ORF">D6D13_03630</name>
</gene>
<dbReference type="SUPFAM" id="SSF51735">
    <property type="entry name" value="NAD(P)-binding Rossmann-fold domains"/>
    <property type="match status" value="1"/>
</dbReference>
<reference evidence="2" key="1">
    <citation type="submission" date="2018-10" db="EMBL/GenBank/DDBJ databases">
        <title>Fifty Aureobasidium pullulans genomes reveal a recombining polyextremotolerant generalist.</title>
        <authorList>
            <person name="Gostincar C."/>
            <person name="Turk M."/>
            <person name="Zajc J."/>
            <person name="Gunde-Cimerman N."/>
        </authorList>
    </citation>
    <scope>NUCLEOTIDE SEQUENCE [LARGE SCALE GENOMIC DNA]</scope>
    <source>
        <strain evidence="2">EXF-10085</strain>
    </source>
</reference>
<dbReference type="Gene3D" id="3.30.470.20">
    <property type="entry name" value="ATP-grasp fold, B domain"/>
    <property type="match status" value="1"/>
</dbReference>
<dbReference type="GO" id="GO:0009361">
    <property type="term" value="C:succinate-CoA ligase complex (ADP-forming)"/>
    <property type="evidence" value="ECO:0007669"/>
    <property type="project" value="TreeGrafter"/>
</dbReference>
<comment type="caution">
    <text evidence="2">The sequence shown here is derived from an EMBL/GenBank/DDBJ whole genome shotgun (WGS) entry which is preliminary data.</text>
</comment>
<dbReference type="InterPro" id="IPR005811">
    <property type="entry name" value="SUCC_ACL_C"/>
</dbReference>
<dbReference type="SUPFAM" id="SSF52210">
    <property type="entry name" value="Succinyl-CoA synthetase domains"/>
    <property type="match status" value="2"/>
</dbReference>
<evidence type="ECO:0000259" key="1">
    <source>
        <dbReference type="SMART" id="SM00881"/>
    </source>
</evidence>
<sequence>MPVPRGIPGLSRFRTRTFSTSVARTSYEDTVQNLKIGKHTRVLYQGFTGRVATQNAKESLEWGTNIVGGVKPGSTGEHLGLPVLPTVREAKEQLKPDATAIYVAAPHAGKAIEEAIEAEIPLIVAVAEHIPLHDILRIMSILKTQSKSRLVGANAPGIISAIGKCRIGFQPLPTFSPGHIGIVAKSGTLSYETVASITRSGLGQSLCIGMGGDVVAGTNFVDALRVFETDPDTEAIVLVGEVGGSAEQEAADWIKDYHQREKNPKRNLADIVSRPIAALVGGRMAPPGRVMGHAGAWAGVGEATAGEKYKILQNAGVTMVDHPEKFGNVMKSLLKQAGKDVSKIQQSAAANQRRGMHTMRQVRSRVVSRAQKINPSQQRNLHLREQKAVDHLSRSLEGFTISEETPQDTDSVYLSISVDRSNRQPCIITSPSSNPRKIHHRLRRFPYSYLEGPDKATIMEAIKHLQLDAAPPAAHAQTAKLISSLASLHRSQEAVSLAVNLFISSSGTLNLSSPQLFYDDAAFKSNNRHPELHALRDPSLENAVEVEAEKSGIVFVKLNTDDPHASIGTLVNGAGLAMNTIDALALPPHNGACSNFLDTGGKATSQTVKKSFELILSDPRVKVIFVNIFGGLTDCGMIADGVILAFKEVDMRGIPVVVRLRGTNEEEGQRKIAESGLELEAFDGFEEAATRVVELSGQ</sequence>